<gene>
    <name evidence="1" type="ORF">L6452_30718</name>
</gene>
<reference evidence="2" key="1">
    <citation type="journal article" date="2022" name="Mol. Ecol. Resour.">
        <title>The genomes of chicory, endive, great burdock and yacon provide insights into Asteraceae palaeo-polyploidization history and plant inulin production.</title>
        <authorList>
            <person name="Fan W."/>
            <person name="Wang S."/>
            <person name="Wang H."/>
            <person name="Wang A."/>
            <person name="Jiang F."/>
            <person name="Liu H."/>
            <person name="Zhao H."/>
            <person name="Xu D."/>
            <person name="Zhang Y."/>
        </authorList>
    </citation>
    <scope>NUCLEOTIDE SEQUENCE [LARGE SCALE GENOMIC DNA]</scope>
    <source>
        <strain evidence="2">cv. Niubang</strain>
    </source>
</reference>
<reference evidence="1 2" key="2">
    <citation type="journal article" date="2022" name="Mol. Ecol. Resour.">
        <title>The genomes of chicory, endive, great burdock and yacon provide insights into Asteraceae paleo-polyploidization history and plant inulin production.</title>
        <authorList>
            <person name="Fan W."/>
            <person name="Wang S."/>
            <person name="Wang H."/>
            <person name="Wang A."/>
            <person name="Jiang F."/>
            <person name="Liu H."/>
            <person name="Zhao H."/>
            <person name="Xu D."/>
            <person name="Zhang Y."/>
        </authorList>
    </citation>
    <scope>NUCLEOTIDE SEQUENCE [LARGE SCALE GENOMIC DNA]</scope>
    <source>
        <strain evidence="2">cv. Niubang</strain>
    </source>
</reference>
<name>A0ACB8ZK45_ARCLA</name>
<dbReference type="EMBL" id="CM042056">
    <property type="protein sequence ID" value="KAI3697623.1"/>
    <property type="molecule type" value="Genomic_DNA"/>
</dbReference>
<evidence type="ECO:0000313" key="2">
    <source>
        <dbReference type="Proteomes" id="UP001055879"/>
    </source>
</evidence>
<dbReference type="Proteomes" id="UP001055879">
    <property type="component" value="Linkage Group LG10"/>
</dbReference>
<proteinExistence type="predicted"/>
<keyword evidence="2" id="KW-1185">Reference proteome</keyword>
<comment type="caution">
    <text evidence="1">The sequence shown here is derived from an EMBL/GenBank/DDBJ whole genome shotgun (WGS) entry which is preliminary data.</text>
</comment>
<sequence length="568" mass="65928">MTQLQDLLEKGFVRPSSSPWGASVLFVKKKDGSMCMFIDYRKLNKVTMNNKYSLPRIDDLFDQLQGVGCFSKIDLRFDYHQVKVREDEIVKTTFRTRYGHAENIHGLDEPGRCKNEPNEDRVASSLTALTRKNVKFVWTETQEKAFRTLQRKLCEAPILSLPEGTEDFVVYSDASKMGLGCIIMQRAVVFTLKLWRHYLYGTKCTLYTDHKSLKYVFDQKELTMHQRRWLELLKDYDCELLCHPGKTNVVAVALSRKEYSGAMQTSLARIEIISNLIYMIKTAQAEALLEANLKDEAMLKQHTSLTEDGRGLKLFQGRIWVPKLGGCRGLLLEEAHKSRYSIHPGARTTLWKFATLEIPEWIWDHITMDFVTKLPKTLKGHNTIWVEVDRLTKNVHFLVMRETLPLDKLARLYVNEVVSRYGVPLLILSDRDSRFTSHFWNAFQRELGTKVKLSTTYHPQTDGQSERTIQTLEYMLRSCAVDFGVNWDSHLPLVEFAYNNSYHSSLGMAPFEALYGWKCRTPACWLEVGEKQFVRPKVVQEMEDKVKSIRERLKAAQDRQKSYAEKKM</sequence>
<protein>
    <submittedName>
        <fullName evidence="1">Uncharacterized protein</fullName>
    </submittedName>
</protein>
<evidence type="ECO:0000313" key="1">
    <source>
        <dbReference type="EMBL" id="KAI3697623.1"/>
    </source>
</evidence>
<organism evidence="1 2">
    <name type="scientific">Arctium lappa</name>
    <name type="common">Greater burdock</name>
    <name type="synonym">Lappa major</name>
    <dbReference type="NCBI Taxonomy" id="4217"/>
    <lineage>
        <taxon>Eukaryota</taxon>
        <taxon>Viridiplantae</taxon>
        <taxon>Streptophyta</taxon>
        <taxon>Embryophyta</taxon>
        <taxon>Tracheophyta</taxon>
        <taxon>Spermatophyta</taxon>
        <taxon>Magnoliopsida</taxon>
        <taxon>eudicotyledons</taxon>
        <taxon>Gunneridae</taxon>
        <taxon>Pentapetalae</taxon>
        <taxon>asterids</taxon>
        <taxon>campanulids</taxon>
        <taxon>Asterales</taxon>
        <taxon>Asteraceae</taxon>
        <taxon>Carduoideae</taxon>
        <taxon>Cardueae</taxon>
        <taxon>Arctiinae</taxon>
        <taxon>Arctium</taxon>
    </lineage>
</organism>
<accession>A0ACB8ZK45</accession>